<proteinExistence type="predicted"/>
<evidence type="ECO:0000313" key="1">
    <source>
        <dbReference type="EMBL" id="KAG8045136.1"/>
    </source>
</evidence>
<dbReference type="Proteomes" id="UP000729402">
    <property type="component" value="Unassembled WGS sequence"/>
</dbReference>
<dbReference type="EMBL" id="JAAALK010000290">
    <property type="protein sequence ID" value="KAG8045136.1"/>
    <property type="molecule type" value="Genomic_DNA"/>
</dbReference>
<dbReference type="OrthoDB" id="2017893at2759"/>
<dbReference type="AlphaFoldDB" id="A0A8J5V3H4"/>
<evidence type="ECO:0000313" key="2">
    <source>
        <dbReference type="Proteomes" id="UP000729402"/>
    </source>
</evidence>
<sequence length="98" mass="11159">MPYLVRKYLFFGDINYAIATLTVSDPNADFTHVISIITEDGLRVLVKVESMSNVHKIIVDKVLALRCAIWRLLGVWPVQLGDVHRELEAEIRKMAPPK</sequence>
<name>A0A8J5V3H4_ZIZPA</name>
<reference evidence="1" key="1">
    <citation type="journal article" date="2021" name="bioRxiv">
        <title>Whole Genome Assembly and Annotation of Northern Wild Rice, Zizania palustris L., Supports a Whole Genome Duplication in the Zizania Genus.</title>
        <authorList>
            <person name="Haas M."/>
            <person name="Kono T."/>
            <person name="Macchietto M."/>
            <person name="Millas R."/>
            <person name="McGilp L."/>
            <person name="Shao M."/>
            <person name="Duquette J."/>
            <person name="Hirsch C.N."/>
            <person name="Kimball J."/>
        </authorList>
    </citation>
    <scope>NUCLEOTIDE SEQUENCE</scope>
    <source>
        <tissue evidence="1">Fresh leaf tissue</tissue>
    </source>
</reference>
<keyword evidence="2" id="KW-1185">Reference proteome</keyword>
<gene>
    <name evidence="1" type="ORF">GUJ93_ZPchr0008g13745</name>
</gene>
<reference evidence="1" key="2">
    <citation type="submission" date="2021-02" db="EMBL/GenBank/DDBJ databases">
        <authorList>
            <person name="Kimball J.A."/>
            <person name="Haas M.W."/>
            <person name="Macchietto M."/>
            <person name="Kono T."/>
            <person name="Duquette J."/>
            <person name="Shao M."/>
        </authorList>
    </citation>
    <scope>NUCLEOTIDE SEQUENCE</scope>
    <source>
        <tissue evidence="1">Fresh leaf tissue</tissue>
    </source>
</reference>
<organism evidence="1 2">
    <name type="scientific">Zizania palustris</name>
    <name type="common">Northern wild rice</name>
    <dbReference type="NCBI Taxonomy" id="103762"/>
    <lineage>
        <taxon>Eukaryota</taxon>
        <taxon>Viridiplantae</taxon>
        <taxon>Streptophyta</taxon>
        <taxon>Embryophyta</taxon>
        <taxon>Tracheophyta</taxon>
        <taxon>Spermatophyta</taxon>
        <taxon>Magnoliopsida</taxon>
        <taxon>Liliopsida</taxon>
        <taxon>Poales</taxon>
        <taxon>Poaceae</taxon>
        <taxon>BOP clade</taxon>
        <taxon>Oryzoideae</taxon>
        <taxon>Oryzeae</taxon>
        <taxon>Zizaniinae</taxon>
        <taxon>Zizania</taxon>
    </lineage>
</organism>
<accession>A0A8J5V3H4</accession>
<comment type="caution">
    <text evidence="1">The sequence shown here is derived from an EMBL/GenBank/DDBJ whole genome shotgun (WGS) entry which is preliminary data.</text>
</comment>
<protein>
    <submittedName>
        <fullName evidence="1">Uncharacterized protein</fullName>
    </submittedName>
</protein>